<evidence type="ECO:0000259" key="2">
    <source>
        <dbReference type="Pfam" id="PF13439"/>
    </source>
</evidence>
<organism evidence="3 4">
    <name type="scientific">Haloarcula sebkhae</name>
    <dbReference type="NCBI Taxonomy" id="932660"/>
    <lineage>
        <taxon>Archaea</taxon>
        <taxon>Methanobacteriati</taxon>
        <taxon>Methanobacteriota</taxon>
        <taxon>Stenosarchaea group</taxon>
        <taxon>Halobacteria</taxon>
        <taxon>Halobacteriales</taxon>
        <taxon>Haloarculaceae</taxon>
        <taxon>Haloarcula</taxon>
    </lineage>
</organism>
<evidence type="ECO:0000313" key="3">
    <source>
        <dbReference type="EMBL" id="GGK74977.1"/>
    </source>
</evidence>
<proteinExistence type="predicted"/>
<dbReference type="OrthoDB" id="131038at2157"/>
<name>A0A830F4N8_9EURY</name>
<dbReference type="Pfam" id="PF13439">
    <property type="entry name" value="Glyco_transf_4"/>
    <property type="match status" value="1"/>
</dbReference>
<gene>
    <name evidence="3" type="ORF">GCM10009067_29050</name>
</gene>
<dbReference type="InterPro" id="IPR050194">
    <property type="entry name" value="Glycosyltransferase_grp1"/>
</dbReference>
<reference evidence="3" key="2">
    <citation type="submission" date="2020-09" db="EMBL/GenBank/DDBJ databases">
        <authorList>
            <person name="Sun Q."/>
            <person name="Ohkuma M."/>
        </authorList>
    </citation>
    <scope>NUCLEOTIDE SEQUENCE</scope>
    <source>
        <strain evidence="3">JCM 19018</strain>
    </source>
</reference>
<protein>
    <submittedName>
        <fullName evidence="3">Glycosyl transferase family 1</fullName>
    </submittedName>
</protein>
<dbReference type="PANTHER" id="PTHR45947">
    <property type="entry name" value="SULFOQUINOVOSYL TRANSFERASE SQD2"/>
    <property type="match status" value="1"/>
</dbReference>
<dbReference type="InterPro" id="IPR001296">
    <property type="entry name" value="Glyco_trans_1"/>
</dbReference>
<sequence length="373" mass="41524">MISVSYLIGNLDKEHGGAQQLLYDICSNLPQDDFDLTVYHMFGPGTFASDFRKQGVSVTHLEATSNYDLSAYWRLIKHLLEDNPDIVHTNSPISGVWGRTAGKIASIPHLVSVEHNVHTEYEKLARLSNGITLPLSDVIVGVSETVSASYLPWERRLLPDSTDQTTIQNGVNSEQIKKSFDTSKRVLNQSTPFSPDDPIIGTVGRLTDQKGYKYLIESYPLIKSRHPDAKLLIIGDGPKRAQLESVARETQFIDDIYFTGYVPDVYPFLPNFDVAVFPSLWEGFGLTPIESMVAKRPVVATDIEIFNEVIDDAGILVEPKNPSALADAVSSLLDDHDRRAGLGEKGHDRAVNQFSIERTVAEYAELYRCLINE</sequence>
<dbReference type="Gene3D" id="3.40.50.2000">
    <property type="entry name" value="Glycogen Phosphorylase B"/>
    <property type="match status" value="2"/>
</dbReference>
<dbReference type="AlphaFoldDB" id="A0A830F4N8"/>
<accession>A0A830F4N8</accession>
<keyword evidence="3" id="KW-0808">Transferase</keyword>
<dbReference type="GO" id="GO:0016757">
    <property type="term" value="F:glycosyltransferase activity"/>
    <property type="evidence" value="ECO:0007669"/>
    <property type="project" value="InterPro"/>
</dbReference>
<dbReference type="PANTHER" id="PTHR45947:SF3">
    <property type="entry name" value="SULFOQUINOVOSYL TRANSFERASE SQD2"/>
    <property type="match status" value="1"/>
</dbReference>
<dbReference type="InterPro" id="IPR028098">
    <property type="entry name" value="Glyco_trans_4-like_N"/>
</dbReference>
<evidence type="ECO:0000313" key="4">
    <source>
        <dbReference type="Proteomes" id="UP000614221"/>
    </source>
</evidence>
<dbReference type="RefSeq" id="WP_188979059.1">
    <property type="nucleotide sequence ID" value="NZ_BMPD01000005.1"/>
</dbReference>
<dbReference type="Proteomes" id="UP000614221">
    <property type="component" value="Unassembled WGS sequence"/>
</dbReference>
<comment type="caution">
    <text evidence="3">The sequence shown here is derived from an EMBL/GenBank/DDBJ whole genome shotgun (WGS) entry which is preliminary data.</text>
</comment>
<feature type="domain" description="Glycosyl transferase family 1" evidence="1">
    <location>
        <begin position="188"/>
        <end position="347"/>
    </location>
</feature>
<dbReference type="Pfam" id="PF00534">
    <property type="entry name" value="Glycos_transf_1"/>
    <property type="match status" value="1"/>
</dbReference>
<reference evidence="3" key="1">
    <citation type="journal article" date="2014" name="Int. J. Syst. Evol. Microbiol.">
        <title>Complete genome sequence of Corynebacterium casei LMG S-19264T (=DSM 44701T), isolated from a smear-ripened cheese.</title>
        <authorList>
            <consortium name="US DOE Joint Genome Institute (JGI-PGF)"/>
            <person name="Walter F."/>
            <person name="Albersmeier A."/>
            <person name="Kalinowski J."/>
            <person name="Ruckert C."/>
        </authorList>
    </citation>
    <scope>NUCLEOTIDE SEQUENCE</scope>
    <source>
        <strain evidence="3">JCM 19018</strain>
    </source>
</reference>
<dbReference type="SUPFAM" id="SSF53756">
    <property type="entry name" value="UDP-Glycosyltransferase/glycogen phosphorylase"/>
    <property type="match status" value="1"/>
</dbReference>
<dbReference type="EMBL" id="BMPD01000005">
    <property type="protein sequence ID" value="GGK74977.1"/>
    <property type="molecule type" value="Genomic_DNA"/>
</dbReference>
<feature type="domain" description="Glycosyltransferase subfamily 4-like N-terminal" evidence="2">
    <location>
        <begin position="16"/>
        <end position="174"/>
    </location>
</feature>
<evidence type="ECO:0000259" key="1">
    <source>
        <dbReference type="Pfam" id="PF00534"/>
    </source>
</evidence>